<accession>A0A8J8SXB6</accession>
<keyword evidence="3" id="KW-1185">Reference proteome</keyword>
<name>A0A8J8SXB6_HALGN</name>
<evidence type="ECO:0000313" key="3">
    <source>
        <dbReference type="Proteomes" id="UP000785679"/>
    </source>
</evidence>
<dbReference type="EMBL" id="RRYP01017233">
    <property type="protein sequence ID" value="TNV74254.1"/>
    <property type="molecule type" value="Genomic_DNA"/>
</dbReference>
<proteinExistence type="predicted"/>
<feature type="compositionally biased region" description="Polar residues" evidence="1">
    <location>
        <begin position="69"/>
        <end position="80"/>
    </location>
</feature>
<protein>
    <submittedName>
        <fullName evidence="2">Uncharacterized protein</fullName>
    </submittedName>
</protein>
<reference evidence="2" key="1">
    <citation type="submission" date="2019-06" db="EMBL/GenBank/DDBJ databases">
        <authorList>
            <person name="Zheng W."/>
        </authorList>
    </citation>
    <scope>NUCLEOTIDE SEQUENCE</scope>
    <source>
        <strain evidence="2">QDHG01</strain>
    </source>
</reference>
<organism evidence="2 3">
    <name type="scientific">Halteria grandinella</name>
    <dbReference type="NCBI Taxonomy" id="5974"/>
    <lineage>
        <taxon>Eukaryota</taxon>
        <taxon>Sar</taxon>
        <taxon>Alveolata</taxon>
        <taxon>Ciliophora</taxon>
        <taxon>Intramacronucleata</taxon>
        <taxon>Spirotrichea</taxon>
        <taxon>Stichotrichia</taxon>
        <taxon>Sporadotrichida</taxon>
        <taxon>Halteriidae</taxon>
        <taxon>Halteria</taxon>
    </lineage>
</organism>
<sequence>MAFSTFQASSVEVRSICQLDQFVSSFKRPLSSFSQKTVVAVSLPISCFLERFLLEETNSKQHMVPEGASPSQKGSGTRLSQDSEKSCSCCMTIDLYSSSSINSNYQV</sequence>
<gene>
    <name evidence="2" type="ORF">FGO68_gene16635</name>
</gene>
<dbReference type="Proteomes" id="UP000785679">
    <property type="component" value="Unassembled WGS sequence"/>
</dbReference>
<evidence type="ECO:0000256" key="1">
    <source>
        <dbReference type="SAM" id="MobiDB-lite"/>
    </source>
</evidence>
<dbReference type="AlphaFoldDB" id="A0A8J8SXB6"/>
<evidence type="ECO:0000313" key="2">
    <source>
        <dbReference type="EMBL" id="TNV74254.1"/>
    </source>
</evidence>
<comment type="caution">
    <text evidence="2">The sequence shown here is derived from an EMBL/GenBank/DDBJ whole genome shotgun (WGS) entry which is preliminary data.</text>
</comment>
<feature type="region of interest" description="Disordered" evidence="1">
    <location>
        <begin position="60"/>
        <end position="85"/>
    </location>
</feature>